<accession>A0ABR9HBU6</accession>
<gene>
    <name evidence="2" type="ORF">H4W79_000714</name>
</gene>
<sequence length="177" mass="19040">MARSSSTKVKRAEPRSRRGTVRTGGPGTRGGRGPGPLTALALALVLPVAFAAPAAAEGTGPGTAESGAVAARDTEGTAPTSPNAGSQSLSHRHYYSTWRDARTYWSQGSRYPTSGWLWAGRHYFFCQVEGEPHTDGESYSTWWALTDDDTGNRDVFVSATAFRDHEPWQPVEGLPRC</sequence>
<evidence type="ECO:0000313" key="2">
    <source>
        <dbReference type="EMBL" id="MBE1456500.1"/>
    </source>
</evidence>
<evidence type="ECO:0000256" key="1">
    <source>
        <dbReference type="SAM" id="MobiDB-lite"/>
    </source>
</evidence>
<name>A0ABR9HBU6_9ACTN</name>
<proteinExistence type="predicted"/>
<dbReference type="Proteomes" id="UP000598217">
    <property type="component" value="Unassembled WGS sequence"/>
</dbReference>
<feature type="compositionally biased region" description="Polar residues" evidence="1">
    <location>
        <begin position="77"/>
        <end position="89"/>
    </location>
</feature>
<keyword evidence="3" id="KW-1185">Reference proteome</keyword>
<comment type="caution">
    <text evidence="2">The sequence shown here is derived from an EMBL/GenBank/DDBJ whole genome shotgun (WGS) entry which is preliminary data.</text>
</comment>
<dbReference type="EMBL" id="JADBDY010000001">
    <property type="protein sequence ID" value="MBE1456500.1"/>
    <property type="molecule type" value="Genomic_DNA"/>
</dbReference>
<feature type="compositionally biased region" description="Gly residues" evidence="1">
    <location>
        <begin position="22"/>
        <end position="34"/>
    </location>
</feature>
<feature type="region of interest" description="Disordered" evidence="1">
    <location>
        <begin position="1"/>
        <end position="35"/>
    </location>
</feature>
<feature type="region of interest" description="Disordered" evidence="1">
    <location>
        <begin position="55"/>
        <end position="89"/>
    </location>
</feature>
<dbReference type="RefSeq" id="WP_225942323.1">
    <property type="nucleotide sequence ID" value="NZ_BMXJ01000002.1"/>
</dbReference>
<evidence type="ECO:0000313" key="3">
    <source>
        <dbReference type="Proteomes" id="UP000598217"/>
    </source>
</evidence>
<protein>
    <submittedName>
        <fullName evidence="2">Uncharacterized protein</fullName>
    </submittedName>
</protein>
<feature type="compositionally biased region" description="Low complexity" evidence="1">
    <location>
        <begin position="55"/>
        <end position="68"/>
    </location>
</feature>
<organism evidence="2 3">
    <name type="scientific">Nocardiopsis terrae</name>
    <dbReference type="NCBI Taxonomy" id="372655"/>
    <lineage>
        <taxon>Bacteria</taxon>
        <taxon>Bacillati</taxon>
        <taxon>Actinomycetota</taxon>
        <taxon>Actinomycetes</taxon>
        <taxon>Streptosporangiales</taxon>
        <taxon>Nocardiopsidaceae</taxon>
        <taxon>Nocardiopsis</taxon>
    </lineage>
</organism>
<reference evidence="2 3" key="1">
    <citation type="submission" date="2020-10" db="EMBL/GenBank/DDBJ databases">
        <title>Sequencing the genomes of 1000 actinobacteria strains.</title>
        <authorList>
            <person name="Klenk H.-P."/>
        </authorList>
    </citation>
    <scope>NUCLEOTIDE SEQUENCE [LARGE SCALE GENOMIC DNA]</scope>
    <source>
        <strain evidence="2 3">DSM 45157</strain>
    </source>
</reference>